<dbReference type="EMBL" id="EQ973889">
    <property type="protein sequence ID" value="EEF40213.1"/>
    <property type="molecule type" value="Genomic_DNA"/>
</dbReference>
<organism evidence="2 3">
    <name type="scientific">Ricinus communis</name>
    <name type="common">Castor bean</name>
    <dbReference type="NCBI Taxonomy" id="3988"/>
    <lineage>
        <taxon>Eukaryota</taxon>
        <taxon>Viridiplantae</taxon>
        <taxon>Streptophyta</taxon>
        <taxon>Embryophyta</taxon>
        <taxon>Tracheophyta</taxon>
        <taxon>Spermatophyta</taxon>
        <taxon>Magnoliopsida</taxon>
        <taxon>eudicotyledons</taxon>
        <taxon>Gunneridae</taxon>
        <taxon>Pentapetalae</taxon>
        <taxon>rosids</taxon>
        <taxon>fabids</taxon>
        <taxon>Malpighiales</taxon>
        <taxon>Euphorbiaceae</taxon>
        <taxon>Acalyphoideae</taxon>
        <taxon>Acalypheae</taxon>
        <taxon>Ricinus</taxon>
    </lineage>
</organism>
<feature type="region of interest" description="Disordered" evidence="1">
    <location>
        <begin position="1"/>
        <end position="20"/>
    </location>
</feature>
<proteinExistence type="predicted"/>
<dbReference type="Proteomes" id="UP000008311">
    <property type="component" value="Unassembled WGS sequence"/>
</dbReference>
<gene>
    <name evidence="2" type="ORF">RCOM_0693660</name>
</gene>
<dbReference type="InParanoid" id="B9S853"/>
<evidence type="ECO:0000256" key="1">
    <source>
        <dbReference type="SAM" id="MobiDB-lite"/>
    </source>
</evidence>
<protein>
    <submittedName>
        <fullName evidence="2">Uncharacterized protein</fullName>
    </submittedName>
</protein>
<evidence type="ECO:0000313" key="2">
    <source>
        <dbReference type="EMBL" id="EEF40213.1"/>
    </source>
</evidence>
<keyword evidence="3" id="KW-1185">Reference proteome</keyword>
<name>B9S853_RICCO</name>
<dbReference type="AlphaFoldDB" id="B9S853"/>
<evidence type="ECO:0000313" key="3">
    <source>
        <dbReference type="Proteomes" id="UP000008311"/>
    </source>
</evidence>
<reference evidence="3" key="1">
    <citation type="journal article" date="2010" name="Nat. Biotechnol.">
        <title>Draft genome sequence of the oilseed species Ricinus communis.</title>
        <authorList>
            <person name="Chan A.P."/>
            <person name="Crabtree J."/>
            <person name="Zhao Q."/>
            <person name="Lorenzi H."/>
            <person name="Orvis J."/>
            <person name="Puiu D."/>
            <person name="Melake-Berhan A."/>
            <person name="Jones K.M."/>
            <person name="Redman J."/>
            <person name="Chen G."/>
            <person name="Cahoon E.B."/>
            <person name="Gedil M."/>
            <person name="Stanke M."/>
            <person name="Haas B.J."/>
            <person name="Wortman J.R."/>
            <person name="Fraser-Liggett C.M."/>
            <person name="Ravel J."/>
            <person name="Rabinowicz P.D."/>
        </authorList>
    </citation>
    <scope>NUCLEOTIDE SEQUENCE [LARGE SCALE GENOMIC DNA]</scope>
    <source>
        <strain evidence="3">cv. Hale</strain>
    </source>
</reference>
<accession>B9S853</accession>
<sequence length="92" mass="9698">MVLGKGGEPPKPREENATPVGKSLKILVSAIDEGSNSMGLSGGKRTLTDDSLNDDINTLILRLCKILAIDVPDVMNMPIVPAAAAKQSRQSQ</sequence>